<evidence type="ECO:0008006" key="4">
    <source>
        <dbReference type="Google" id="ProtNLM"/>
    </source>
</evidence>
<dbReference type="EMBL" id="CAJHCQ010000022">
    <property type="protein sequence ID" value="CAD6557259.1"/>
    <property type="molecule type" value="Genomic_DNA"/>
</dbReference>
<protein>
    <recommendedName>
        <fullName evidence="4">DUF2844 domain-containing protein</fullName>
    </recommendedName>
</protein>
<reference evidence="2 3" key="1">
    <citation type="submission" date="2020-10" db="EMBL/GenBank/DDBJ databases">
        <authorList>
            <person name="Peeters C."/>
        </authorList>
    </citation>
    <scope>NUCLEOTIDE SEQUENCE [LARGE SCALE GENOMIC DNA]</scope>
    <source>
        <strain evidence="2 3">LMG 27952</strain>
    </source>
</reference>
<dbReference type="InterPro" id="IPR021267">
    <property type="entry name" value="DUF2844"/>
</dbReference>
<name>A0ABN7IDE8_9BURK</name>
<proteinExistence type="predicted"/>
<evidence type="ECO:0000256" key="1">
    <source>
        <dbReference type="SAM" id="SignalP"/>
    </source>
</evidence>
<feature type="chain" id="PRO_5047434742" description="DUF2844 domain-containing protein" evidence="1">
    <location>
        <begin position="46"/>
        <end position="198"/>
    </location>
</feature>
<evidence type="ECO:0000313" key="2">
    <source>
        <dbReference type="EMBL" id="CAD6557259.1"/>
    </source>
</evidence>
<feature type="signal peptide" evidence="1">
    <location>
        <begin position="1"/>
        <end position="45"/>
    </location>
</feature>
<organism evidence="2 3">
    <name type="scientific">Paraburkholderia hiiakae</name>
    <dbReference type="NCBI Taxonomy" id="1081782"/>
    <lineage>
        <taxon>Bacteria</taxon>
        <taxon>Pseudomonadati</taxon>
        <taxon>Pseudomonadota</taxon>
        <taxon>Betaproteobacteria</taxon>
        <taxon>Burkholderiales</taxon>
        <taxon>Burkholderiaceae</taxon>
        <taxon>Paraburkholderia</taxon>
    </lineage>
</organism>
<evidence type="ECO:0000313" key="3">
    <source>
        <dbReference type="Proteomes" id="UP000656319"/>
    </source>
</evidence>
<keyword evidence="3" id="KW-1185">Reference proteome</keyword>
<dbReference type="Proteomes" id="UP000656319">
    <property type="component" value="Unassembled WGS sequence"/>
</dbReference>
<keyword evidence="1" id="KW-0732">Signal</keyword>
<comment type="caution">
    <text evidence="2">The sequence shown here is derived from an EMBL/GenBank/DDBJ whole genome shotgun (WGS) entry which is preliminary data.</text>
</comment>
<accession>A0ABN7IDE8</accession>
<gene>
    <name evidence="2" type="ORF">LMG27952_06328</name>
</gene>
<sequence length="198" mass="19398">MYPYTSFCGNAARRFVRRAAPRCAFGAALLASLIGALLAAPPAQAALGGAPMPTPAGASAITLSAASAAAATGNAAAVARAAVQAAASGASATSAYTVAQTTLANGTVVREYLTQAGTVFGVAWDGPQMPNLATLLGSYFPQYTAGVKASHAAGLVRGPGVVENANVIVHSGGHMGAFSGQAWLPQALPAGVSGSDIQ</sequence>
<dbReference type="Pfam" id="PF11005">
    <property type="entry name" value="DUF2844"/>
    <property type="match status" value="1"/>
</dbReference>